<evidence type="ECO:0000313" key="2">
    <source>
        <dbReference type="Proteomes" id="UP000295684"/>
    </source>
</evidence>
<protein>
    <submittedName>
        <fullName evidence="1">Uncharacterized protein</fullName>
    </submittedName>
</protein>
<name>A0A4R2H8S8_9SPHI</name>
<dbReference type="AlphaFoldDB" id="A0A4R2H8S8"/>
<comment type="caution">
    <text evidence="1">The sequence shown here is derived from an EMBL/GenBank/DDBJ whole genome shotgun (WGS) entry which is preliminary data.</text>
</comment>
<organism evidence="1 2">
    <name type="scientific">Pedobacter psychrotolerans</name>
    <dbReference type="NCBI Taxonomy" id="1843235"/>
    <lineage>
        <taxon>Bacteria</taxon>
        <taxon>Pseudomonadati</taxon>
        <taxon>Bacteroidota</taxon>
        <taxon>Sphingobacteriia</taxon>
        <taxon>Sphingobacteriales</taxon>
        <taxon>Sphingobacteriaceae</taxon>
        <taxon>Pedobacter</taxon>
    </lineage>
</organism>
<reference evidence="1 2" key="1">
    <citation type="submission" date="2019-03" db="EMBL/GenBank/DDBJ databases">
        <title>Genomic Encyclopedia of Type Strains, Phase IV (KMG-IV): sequencing the most valuable type-strain genomes for metagenomic binning, comparative biology and taxonomic classification.</title>
        <authorList>
            <person name="Goeker M."/>
        </authorList>
    </citation>
    <scope>NUCLEOTIDE SEQUENCE [LARGE SCALE GENOMIC DNA]</scope>
    <source>
        <strain evidence="1 2">DSM 103236</strain>
    </source>
</reference>
<proteinExistence type="predicted"/>
<dbReference type="EMBL" id="SLWO01000006">
    <property type="protein sequence ID" value="TCO22688.1"/>
    <property type="molecule type" value="Genomic_DNA"/>
</dbReference>
<accession>A0A4R2H8S8</accession>
<sequence length="68" mass="7883">MKLKFRPDSSPERMGNNCIDLNSYHLKLETHCQFNEHITMKPSVKAFSGSDFPDNIYMVPRESSIFAM</sequence>
<evidence type="ECO:0000313" key="1">
    <source>
        <dbReference type="EMBL" id="TCO22688.1"/>
    </source>
</evidence>
<dbReference type="Proteomes" id="UP000295684">
    <property type="component" value="Unassembled WGS sequence"/>
</dbReference>
<dbReference type="RefSeq" id="WP_132534712.1">
    <property type="nucleotide sequence ID" value="NZ_BMJO01000006.1"/>
</dbReference>
<gene>
    <name evidence="1" type="ORF">EV200_106333</name>
</gene>